<protein>
    <recommendedName>
        <fullName evidence="2">Cren protein</fullName>
    </recommendedName>
</protein>
<evidence type="ECO:0000313" key="1">
    <source>
        <dbReference type="EMBL" id="HGZ59805.1"/>
    </source>
</evidence>
<dbReference type="EMBL" id="DTLS01000034">
    <property type="protein sequence ID" value="HGZ59805.1"/>
    <property type="molecule type" value="Genomic_DNA"/>
</dbReference>
<proteinExistence type="predicted"/>
<reference evidence="1" key="1">
    <citation type="journal article" date="2020" name="mSystems">
        <title>Genome- and Community-Level Interaction Insights into Carbon Utilization and Element Cycling Functions of Hydrothermarchaeota in Hydrothermal Sediment.</title>
        <authorList>
            <person name="Zhou Z."/>
            <person name="Liu Y."/>
            <person name="Xu W."/>
            <person name="Pan J."/>
            <person name="Luo Z.H."/>
            <person name="Li M."/>
        </authorList>
    </citation>
    <scope>NUCLEOTIDE SEQUENCE [LARGE SCALE GENOMIC DNA]</scope>
    <source>
        <strain evidence="1">SpSt-885</strain>
    </source>
</reference>
<dbReference type="AlphaFoldDB" id="A0A7J3SKL7"/>
<gene>
    <name evidence="1" type="ORF">ENW83_01175</name>
</gene>
<sequence length="128" mass="14338">MENLKKTVCVKVSNIADIARLALSTSAPMGPPRAVFRIKNGNKAIISLLVSLPNYYQLRGLPVLFYYQCEDANATCRSSPYISYRIMEGGEQVQFSEKSMPGWAMIPIINVEEIKEIEELSFNERGSS</sequence>
<evidence type="ECO:0008006" key="2">
    <source>
        <dbReference type="Google" id="ProtNLM"/>
    </source>
</evidence>
<name>A0A7J3SKL7_9CREN</name>
<organism evidence="1">
    <name type="scientific">Fervidicoccus fontis</name>
    <dbReference type="NCBI Taxonomy" id="683846"/>
    <lineage>
        <taxon>Archaea</taxon>
        <taxon>Thermoproteota</taxon>
        <taxon>Thermoprotei</taxon>
        <taxon>Fervidicoccales</taxon>
        <taxon>Fervidicoccaceae</taxon>
        <taxon>Fervidicoccus</taxon>
    </lineage>
</organism>
<accession>A0A7J3SKL7</accession>
<comment type="caution">
    <text evidence="1">The sequence shown here is derived from an EMBL/GenBank/DDBJ whole genome shotgun (WGS) entry which is preliminary data.</text>
</comment>